<proteinExistence type="predicted"/>
<evidence type="ECO:0000256" key="1">
    <source>
        <dbReference type="SAM" id="MobiDB-lite"/>
    </source>
</evidence>
<sequence>MGKVGRPSNHIPVKFVEYKKEDGTVEVYILVKTRLIKLTPENLATLLPENNLPNPYEERNDEEKEKNKELPLLNAASTGHVGQNESNNVIEDIDNKLVTNPAEIPFEHDEYNNENLEYEALNDSYFKHDFQMHLFDDENSNDEANSETTNDLTKKKSEPIPDLFEPNESYNPFQIYF</sequence>
<accession>A0ABR2GVR4</accession>
<feature type="region of interest" description="Disordered" evidence="1">
    <location>
        <begin position="138"/>
        <end position="166"/>
    </location>
</feature>
<comment type="caution">
    <text evidence="2">The sequence shown here is derived from an EMBL/GenBank/DDBJ whole genome shotgun (WGS) entry which is preliminary data.</text>
</comment>
<evidence type="ECO:0000313" key="3">
    <source>
        <dbReference type="Proteomes" id="UP001470230"/>
    </source>
</evidence>
<feature type="region of interest" description="Disordered" evidence="1">
    <location>
        <begin position="48"/>
        <end position="67"/>
    </location>
</feature>
<name>A0ABR2GVR4_9EUKA</name>
<keyword evidence="3" id="KW-1185">Reference proteome</keyword>
<gene>
    <name evidence="2" type="ORF">M9Y10_035961</name>
</gene>
<dbReference type="EMBL" id="JAPFFF010000057">
    <property type="protein sequence ID" value="KAK8838015.1"/>
    <property type="molecule type" value="Genomic_DNA"/>
</dbReference>
<feature type="compositionally biased region" description="Basic and acidic residues" evidence="1">
    <location>
        <begin position="56"/>
        <end position="67"/>
    </location>
</feature>
<dbReference type="Proteomes" id="UP001470230">
    <property type="component" value="Unassembled WGS sequence"/>
</dbReference>
<protein>
    <submittedName>
        <fullName evidence="2">Uncharacterized protein</fullName>
    </submittedName>
</protein>
<evidence type="ECO:0000313" key="2">
    <source>
        <dbReference type="EMBL" id="KAK8838015.1"/>
    </source>
</evidence>
<reference evidence="2 3" key="1">
    <citation type="submission" date="2024-04" db="EMBL/GenBank/DDBJ databases">
        <title>Tritrichomonas musculus Genome.</title>
        <authorList>
            <person name="Alves-Ferreira E."/>
            <person name="Grigg M."/>
            <person name="Lorenzi H."/>
            <person name="Galac M."/>
        </authorList>
    </citation>
    <scope>NUCLEOTIDE SEQUENCE [LARGE SCALE GENOMIC DNA]</scope>
    <source>
        <strain evidence="2 3">EAF2021</strain>
    </source>
</reference>
<organism evidence="2 3">
    <name type="scientific">Tritrichomonas musculus</name>
    <dbReference type="NCBI Taxonomy" id="1915356"/>
    <lineage>
        <taxon>Eukaryota</taxon>
        <taxon>Metamonada</taxon>
        <taxon>Parabasalia</taxon>
        <taxon>Tritrichomonadida</taxon>
        <taxon>Tritrichomonadidae</taxon>
        <taxon>Tritrichomonas</taxon>
    </lineage>
</organism>